<dbReference type="RefSeq" id="WP_238243947.1">
    <property type="nucleotide sequence ID" value="NZ_BPQP01000029.1"/>
</dbReference>
<gene>
    <name evidence="1" type="ORF">OCOJLMKI_1988</name>
</gene>
<reference evidence="1" key="2">
    <citation type="submission" date="2021-08" db="EMBL/GenBank/DDBJ databases">
        <authorList>
            <person name="Tani A."/>
            <person name="Ola A."/>
            <person name="Ogura Y."/>
            <person name="Katsura K."/>
            <person name="Hayashi T."/>
        </authorList>
    </citation>
    <scope>NUCLEOTIDE SEQUENCE</scope>
    <source>
        <strain evidence="1">DSM 19015</strain>
    </source>
</reference>
<proteinExistence type="predicted"/>
<protein>
    <submittedName>
        <fullName evidence="1">Uncharacterized protein</fullName>
    </submittedName>
</protein>
<reference evidence="1" key="1">
    <citation type="journal article" date="2021" name="Front. Microbiol.">
        <title>Comprehensive Comparative Genomics and Phenotyping of Methylobacterium Species.</title>
        <authorList>
            <person name="Alessa O."/>
            <person name="Ogura Y."/>
            <person name="Fujitani Y."/>
            <person name="Takami H."/>
            <person name="Hayashi T."/>
            <person name="Sahin N."/>
            <person name="Tani A."/>
        </authorList>
    </citation>
    <scope>NUCLEOTIDE SEQUENCE</scope>
    <source>
        <strain evidence="1">DSM 19015</strain>
    </source>
</reference>
<dbReference type="Proteomes" id="UP001055125">
    <property type="component" value="Unassembled WGS sequence"/>
</dbReference>
<sequence length="94" mass="10711">MPLQLFLFKGGSNYEQTFTESYDAYVRAERAEDVLPMILKAYDWLDAVEYPNDPKGNVEMYADGGIEVLHIKDYPEDTPHVAGVIPWDDVEALL</sequence>
<evidence type="ECO:0000313" key="2">
    <source>
        <dbReference type="Proteomes" id="UP001055125"/>
    </source>
</evidence>
<accession>A0ABQ4RYM1</accession>
<comment type="caution">
    <text evidence="1">The sequence shown here is derived from an EMBL/GenBank/DDBJ whole genome shotgun (WGS) entry which is preliminary data.</text>
</comment>
<keyword evidence="2" id="KW-1185">Reference proteome</keyword>
<name>A0ABQ4RYM1_9HYPH</name>
<dbReference type="EMBL" id="BPQP01000029">
    <property type="protein sequence ID" value="GJD94784.1"/>
    <property type="molecule type" value="Genomic_DNA"/>
</dbReference>
<evidence type="ECO:0000313" key="1">
    <source>
        <dbReference type="EMBL" id="GJD94784.1"/>
    </source>
</evidence>
<organism evidence="1 2">
    <name type="scientific">Methylobacterium iners</name>
    <dbReference type="NCBI Taxonomy" id="418707"/>
    <lineage>
        <taxon>Bacteria</taxon>
        <taxon>Pseudomonadati</taxon>
        <taxon>Pseudomonadota</taxon>
        <taxon>Alphaproteobacteria</taxon>
        <taxon>Hyphomicrobiales</taxon>
        <taxon>Methylobacteriaceae</taxon>
        <taxon>Methylobacterium</taxon>
    </lineage>
</organism>